<dbReference type="EMBL" id="CP155573">
    <property type="protein sequence ID" value="XFO65721.1"/>
    <property type="molecule type" value="Genomic_DNA"/>
</dbReference>
<proteinExistence type="predicted"/>
<evidence type="ECO:0000313" key="3">
    <source>
        <dbReference type="EMBL" id="XFO65721.1"/>
    </source>
</evidence>
<dbReference type="InterPro" id="IPR041698">
    <property type="entry name" value="Methyltransf_25"/>
</dbReference>
<dbReference type="PANTHER" id="PTHR43861:SF3">
    <property type="entry name" value="PUTATIVE (AFU_ORTHOLOGUE AFUA_2G14390)-RELATED"/>
    <property type="match status" value="1"/>
</dbReference>
<reference evidence="3" key="1">
    <citation type="submission" date="2024-05" db="EMBL/GenBank/DDBJ databases">
        <title>Isolation and characterization of Sporomusa carbonis sp. nov., a carboxydotrophic hydrogenogen in the genus of Sporomusa isolated from a charcoal burning pile.</title>
        <authorList>
            <person name="Boeer T."/>
            <person name="Rosenbaum F."/>
            <person name="Eysell L."/>
            <person name="Mueller V."/>
            <person name="Daniel R."/>
            <person name="Poehlein A."/>
        </authorList>
    </citation>
    <scope>NUCLEOTIDE SEQUENCE [LARGE SCALE GENOMIC DNA]</scope>
    <source>
        <strain evidence="3">DSM 10669</strain>
    </source>
</reference>
<protein>
    <submittedName>
        <fullName evidence="3">Carboxy-S-adenosyl-L-methionine synthase</fullName>
        <ecNumber evidence="3">2.1.3.-</ecNumber>
    </submittedName>
</protein>
<dbReference type="PANTHER" id="PTHR43861">
    <property type="entry name" value="TRANS-ACONITATE 2-METHYLTRANSFERASE-RELATED"/>
    <property type="match status" value="1"/>
</dbReference>
<gene>
    <name evidence="3" type="primary">cmoA</name>
    <name evidence="3" type="ORF">SPSIL_018610</name>
</gene>
<dbReference type="EC" id="2.1.3.-" evidence="3"/>
<dbReference type="Gene3D" id="3.40.50.150">
    <property type="entry name" value="Vaccinia Virus protein VP39"/>
    <property type="match status" value="1"/>
</dbReference>
<keyword evidence="4" id="KW-1185">Reference proteome</keyword>
<sequence length="222" mass="25177">MKDNKTSQAAIDYDVNVCKTIPRYHMFHDETLYLVKEAISEPQSWLDTGCGTGTLLEKVIKEFGQLRVVAADPAEEMLKIAAEKLKESEITYVLSGSEVLDYPDKFDVVTAIMAHHYLDEESRKKATQNCFDKLRQGGIYITFETIKPNTEVAIQIGLKRWRTAQILNGKRPDIVDNHISRYGSELLPITIEAHLKLLRETGFSTVEVFWVSGMQAGFYGIK</sequence>
<dbReference type="InterPro" id="IPR029063">
    <property type="entry name" value="SAM-dependent_MTases_sf"/>
</dbReference>
<name>A0ABZ3IJ85_9FIRM</name>
<evidence type="ECO:0000259" key="2">
    <source>
        <dbReference type="Pfam" id="PF13649"/>
    </source>
</evidence>
<dbReference type="GO" id="GO:0016740">
    <property type="term" value="F:transferase activity"/>
    <property type="evidence" value="ECO:0007669"/>
    <property type="project" value="UniProtKB-KW"/>
</dbReference>
<keyword evidence="1 3" id="KW-0808">Transferase</keyword>
<evidence type="ECO:0000313" key="4">
    <source>
        <dbReference type="Proteomes" id="UP000216752"/>
    </source>
</evidence>
<organism evidence="3 4">
    <name type="scientific">Sporomusa silvacetica DSM 10669</name>
    <dbReference type="NCBI Taxonomy" id="1123289"/>
    <lineage>
        <taxon>Bacteria</taxon>
        <taxon>Bacillati</taxon>
        <taxon>Bacillota</taxon>
        <taxon>Negativicutes</taxon>
        <taxon>Selenomonadales</taxon>
        <taxon>Sporomusaceae</taxon>
        <taxon>Sporomusa</taxon>
    </lineage>
</organism>
<dbReference type="CDD" id="cd02440">
    <property type="entry name" value="AdoMet_MTases"/>
    <property type="match status" value="1"/>
</dbReference>
<evidence type="ECO:0000256" key="1">
    <source>
        <dbReference type="ARBA" id="ARBA00022679"/>
    </source>
</evidence>
<dbReference type="Proteomes" id="UP000216752">
    <property type="component" value="Chromosome"/>
</dbReference>
<accession>A0ABZ3IJ85</accession>
<dbReference type="SUPFAM" id="SSF53335">
    <property type="entry name" value="S-adenosyl-L-methionine-dependent methyltransferases"/>
    <property type="match status" value="1"/>
</dbReference>
<dbReference type="RefSeq" id="WP_094604874.1">
    <property type="nucleotide sequence ID" value="NZ_CP155573.1"/>
</dbReference>
<dbReference type="Pfam" id="PF13649">
    <property type="entry name" value="Methyltransf_25"/>
    <property type="match status" value="1"/>
</dbReference>
<feature type="domain" description="Methyltransferase" evidence="2">
    <location>
        <begin position="46"/>
        <end position="138"/>
    </location>
</feature>